<organism evidence="4 5">
    <name type="scientific">Candidatus Endobugula sertula</name>
    <name type="common">Bugula neritina bacterial symbiont</name>
    <dbReference type="NCBI Taxonomy" id="62101"/>
    <lineage>
        <taxon>Bacteria</taxon>
        <taxon>Pseudomonadati</taxon>
        <taxon>Pseudomonadota</taxon>
        <taxon>Gammaproteobacteria</taxon>
        <taxon>Cellvibrionales</taxon>
        <taxon>Cellvibrionaceae</taxon>
        <taxon>Candidatus Endobugula</taxon>
    </lineage>
</organism>
<dbReference type="InterPro" id="IPR008258">
    <property type="entry name" value="Transglycosylase_SLT_dom_1"/>
</dbReference>
<dbReference type="GO" id="GO:0008933">
    <property type="term" value="F:peptidoglycan lytic transglycosylase activity"/>
    <property type="evidence" value="ECO:0007669"/>
    <property type="project" value="InterPro"/>
</dbReference>
<dbReference type="InterPro" id="IPR023346">
    <property type="entry name" value="Lysozyme-like_dom_sf"/>
</dbReference>
<dbReference type="Proteomes" id="UP000242502">
    <property type="component" value="Unassembled WGS sequence"/>
</dbReference>
<comment type="caution">
    <text evidence="4">The sequence shown here is derived from an EMBL/GenBank/DDBJ whole genome shotgun (WGS) entry which is preliminary data.</text>
</comment>
<evidence type="ECO:0000259" key="2">
    <source>
        <dbReference type="Pfam" id="PF01464"/>
    </source>
</evidence>
<dbReference type="AlphaFoldDB" id="A0A1D2QQ32"/>
<comment type="similarity">
    <text evidence="1">Belongs to the transglycosylase Slt family.</text>
</comment>
<dbReference type="CDD" id="cd00254">
    <property type="entry name" value="LT-like"/>
    <property type="match status" value="1"/>
</dbReference>
<dbReference type="Pfam" id="PF01464">
    <property type="entry name" value="SLT"/>
    <property type="match status" value="1"/>
</dbReference>
<dbReference type="Pfam" id="PF13511">
    <property type="entry name" value="DUF4124"/>
    <property type="match status" value="1"/>
</dbReference>
<dbReference type="InterPro" id="IPR025392">
    <property type="entry name" value="DUF4124"/>
</dbReference>
<evidence type="ECO:0000259" key="3">
    <source>
        <dbReference type="Pfam" id="PF13511"/>
    </source>
</evidence>
<sequence length="215" mass="24794">MKSYCITVFKSIVHPGRLLCILIAYLSLTVIALPAYSEIYRYIDPAGRLIFTDKPKHSGYIRLEKTLKGWTPVTLPFSWKRNQKKFSSAIKRVAQRYQLPHHLLHAIITVESAYNPQAKSRAGAQGLMQLMPATAHRFGVKDPYNPYQNINGGTEYLKYLLSLFHNDLKLALAAYNAGENAVIKYNKQIPPYKETQNYVKKVLKHYHKYKRHDRG</sequence>
<dbReference type="GO" id="GO:0000270">
    <property type="term" value="P:peptidoglycan metabolic process"/>
    <property type="evidence" value="ECO:0007669"/>
    <property type="project" value="InterPro"/>
</dbReference>
<dbReference type="SUPFAM" id="SSF53955">
    <property type="entry name" value="Lysozyme-like"/>
    <property type="match status" value="1"/>
</dbReference>
<evidence type="ECO:0000256" key="1">
    <source>
        <dbReference type="ARBA" id="ARBA00007734"/>
    </source>
</evidence>
<evidence type="ECO:0008006" key="6">
    <source>
        <dbReference type="Google" id="ProtNLM"/>
    </source>
</evidence>
<dbReference type="InterPro" id="IPR000189">
    <property type="entry name" value="Transglyc_AS"/>
</dbReference>
<evidence type="ECO:0000313" key="5">
    <source>
        <dbReference type="Proteomes" id="UP000242502"/>
    </source>
</evidence>
<dbReference type="EMBL" id="MDLC01000023">
    <property type="protein sequence ID" value="ODS23698.1"/>
    <property type="molecule type" value="Genomic_DNA"/>
</dbReference>
<gene>
    <name evidence="4" type="ORF">AB835_07720</name>
</gene>
<dbReference type="STRING" id="62101.AB835_07720"/>
<dbReference type="PANTHER" id="PTHR37423">
    <property type="entry name" value="SOLUBLE LYTIC MUREIN TRANSGLYCOSYLASE-RELATED"/>
    <property type="match status" value="1"/>
</dbReference>
<feature type="domain" description="DUF4124" evidence="3">
    <location>
        <begin position="27"/>
        <end position="56"/>
    </location>
</feature>
<feature type="domain" description="Transglycosylase SLT" evidence="2">
    <location>
        <begin position="89"/>
        <end position="188"/>
    </location>
</feature>
<dbReference type="Gene3D" id="1.10.530.10">
    <property type="match status" value="1"/>
</dbReference>
<dbReference type="PROSITE" id="PS00922">
    <property type="entry name" value="TRANSGLYCOSYLASE"/>
    <property type="match status" value="1"/>
</dbReference>
<reference evidence="4 5" key="1">
    <citation type="journal article" date="2016" name="Appl. Environ. Microbiol.">
        <title>Lack of Overt Genome Reduction in the Bryostatin-Producing Bryozoan Symbiont "Candidatus Endobugula sertula".</title>
        <authorList>
            <person name="Miller I.J."/>
            <person name="Vanee N."/>
            <person name="Fong S.S."/>
            <person name="Lim-Fong G.E."/>
            <person name="Kwan J.C."/>
        </authorList>
    </citation>
    <scope>NUCLEOTIDE SEQUENCE [LARGE SCALE GENOMIC DNA]</scope>
    <source>
        <strain evidence="4">AB1-4</strain>
    </source>
</reference>
<dbReference type="PANTHER" id="PTHR37423:SF2">
    <property type="entry name" value="MEMBRANE-BOUND LYTIC MUREIN TRANSGLYCOSYLASE C"/>
    <property type="match status" value="1"/>
</dbReference>
<evidence type="ECO:0000313" key="4">
    <source>
        <dbReference type="EMBL" id="ODS23698.1"/>
    </source>
</evidence>
<proteinExistence type="inferred from homology"/>
<name>A0A1D2QQ32_9GAMM</name>
<accession>A0A1D2QQ32</accession>
<dbReference type="GO" id="GO:0016020">
    <property type="term" value="C:membrane"/>
    <property type="evidence" value="ECO:0007669"/>
    <property type="project" value="InterPro"/>
</dbReference>
<protein>
    <recommendedName>
        <fullName evidence="6">Lytic transglycosylase</fullName>
    </recommendedName>
</protein>